<feature type="compositionally biased region" description="Low complexity" evidence="2">
    <location>
        <begin position="838"/>
        <end position="849"/>
    </location>
</feature>
<feature type="region of interest" description="Disordered" evidence="2">
    <location>
        <begin position="680"/>
        <end position="704"/>
    </location>
</feature>
<feature type="region of interest" description="Disordered" evidence="2">
    <location>
        <begin position="1416"/>
        <end position="1438"/>
    </location>
</feature>
<sequence>MAHFSLNHLSSLICCHPSRFESSDYFCSNLLNKFINNHDNNRENDPNETTLQRQFAQNRQDLILNHASARPVNSAPYYYGDIAYRQPFTRYTNHSDISNINLLNSNGDWNRASIKYSIMDGLRVGIKNQVRQSNQYLRSPNVNRSDEFNVSLRGWLYRLEGAAIKQWKRRWCVLADYCLFYYKDMAEEKMLGSLLLPSYKISPCFSSDGISRKFAFKAEHNNMKTYYFSADSKEIQQQWMNALSMASIMQLSAIFSAQTNNVQHQQNNNNLTNHDPSNNQINTNDPHDHNNNDERKESISDRRLGPLSTSSVQDDESGFIAYHQTKRLEDSNVVQQLQQQPIYPINNYDGQNFLPTAAMYQQMAYNGSMGLPIYYPNHPHHHHIHSQLNNGEYINAPPKPQRHYYDLMLPYDLQDHHHHHQHQTYKIYHGQMDPNFINQNYFIIANEQNFMPYHTDISSDFNYVPQQQQSHSNQFDHDCFNQNVEHSHQQQLQLEQLQRLPPRPHSADFLERNQDYELDDEECETLFASNNNNKSGDSFNNDIVNQDSRIMPIRPKSSIEKYDNYHHNGKGSYVSYNENYQSKFDPYMAKNFYQTSHNDNADNSIIPVSLKKTNIVDKLNNAHIVTDTTTIPNRPPLPQEYVFRFQQQNTEHTQNIDDLVGLPKTQSTSIKREKNITTYTSDDEKAKTSNSHRNAIMDSDNNDDPFELSKEEYQKASKLFFQRQLSCSRTLNSTRNYMAKLSSKQPNPKDDWNEIGLPMPIQNVNSNDNGLFKRINSEKTNPGNFDVQNQSNEELEIKFKLGLNVRTYRKPKLSNHCPSTTLDDNDSVHKQLYDDINKSNNNQNNSQNSTPTAPYYYSDLLNEEQKIALQKKLGDFAEPPPLLSRCTALNNTRFLGTTSLTLDKKLSNRTKTLNTLNNLNDGDEKKDSDAEKRHYSSLPKNNKVDLKNFSTTSPQQIKDDNNHPTNRIDQTIIFSENVNENNHEQQQQPEQQSANMQPIYENCTETKSPIKQAPSQVSAHRQNSTNNKKQTRKTLKNKNLNNADSLDSLHQVPIETSKKKRRKRKSRENLNNASDSEIQFTDEKGKSNTFDRASRKYFLKSSRRFSVSAAEYVGRRHEELILMLIQLRRKQSQLAKTCEKLRLQMDSEEKMMEIEPYRKDDYQLRFNELSRKWKEVNREYRLQIPIIQTIDHMIKIKSKTKLNELNKKKAASTSILDRVTVDDDQFNLVKKDRDSVSSDSDSIRTAETPNENIEILKRQQKVLEGELDRVRGMLTHSTRKLEEKAVENARMEQEMLLARNKLKQVLENEQEAMEITRSSKLEAELVHINKVIDDLHNRRKELNNAIENLKNSETKFMADRFNDDNVYSDYHKFTNEELKMAVNNAAETSLYPLYENIKKSQAFLSNQNSLQIDHRHVEDDNDGDNDNEDDDNFDRTNNNNLNDEFFTLNINLDKHHTNLSSTSRISTNLNEINNNFPSNIQTMCEFDPNKVMTMTYGGDSIVDQQLKQIYNYHHQPVIIQQPSTKSNEVKTVREVKRESERRKFNHHQQQRTSTSSYNIVRTNYDSYLQTNHYFNHNDNAMTTELKSIDQQMKFDTDTVIDHLTSSPSQNFNTPDIVQSTIKLTDKT</sequence>
<dbReference type="Gene3D" id="2.30.29.30">
    <property type="entry name" value="Pleckstrin-homology domain (PH domain)/Phosphotyrosine-binding domain (PTB)"/>
    <property type="match status" value="1"/>
</dbReference>
<dbReference type="Pfam" id="PF00169">
    <property type="entry name" value="PH"/>
    <property type="match status" value="1"/>
</dbReference>
<name>A0A9D4P8Z9_DERFA</name>
<dbReference type="EMBL" id="SDOV01000001">
    <property type="protein sequence ID" value="KAH7646152.1"/>
    <property type="molecule type" value="Genomic_DNA"/>
</dbReference>
<dbReference type="CDD" id="cd13248">
    <property type="entry name" value="PH_PEPP1_2_3"/>
    <property type="match status" value="1"/>
</dbReference>
<proteinExistence type="predicted"/>
<comment type="caution">
    <text evidence="4">The sequence shown here is derived from an EMBL/GenBank/DDBJ whole genome shotgun (WGS) entry which is preliminary data.</text>
</comment>
<feature type="coiled-coil region" evidence="1">
    <location>
        <begin position="1274"/>
        <end position="1359"/>
    </location>
</feature>
<gene>
    <name evidence="4" type="ORF">HUG17_1690</name>
</gene>
<dbReference type="PANTHER" id="PTHR12752">
    <property type="entry name" value="PHOSPHOINOSITOL 3-PHOSPHATE-BINDING PROTEIN"/>
    <property type="match status" value="1"/>
</dbReference>
<feature type="compositionally biased region" description="Polar residues" evidence="2">
    <location>
        <begin position="1069"/>
        <end position="1079"/>
    </location>
</feature>
<protein>
    <recommendedName>
        <fullName evidence="3">PH domain-containing protein</fullName>
    </recommendedName>
</protein>
<feature type="domain" description="PH" evidence="3">
    <location>
        <begin position="149"/>
        <end position="248"/>
    </location>
</feature>
<dbReference type="OrthoDB" id="43122at2759"/>
<feature type="compositionally biased region" description="Acidic residues" evidence="2">
    <location>
        <begin position="1419"/>
        <end position="1432"/>
    </location>
</feature>
<dbReference type="SUPFAM" id="SSF50729">
    <property type="entry name" value="PH domain-like"/>
    <property type="match status" value="1"/>
</dbReference>
<reference evidence="4" key="1">
    <citation type="submission" date="2020-06" db="EMBL/GenBank/DDBJ databases">
        <authorList>
            <person name="Ji K."/>
            <person name="Li J."/>
        </authorList>
    </citation>
    <scope>NUCLEOTIDE SEQUENCE</scope>
    <source>
        <strain evidence="4">JKM2019</strain>
        <tissue evidence="4">Whole body</tissue>
    </source>
</reference>
<evidence type="ECO:0000256" key="1">
    <source>
        <dbReference type="SAM" id="Coils"/>
    </source>
</evidence>
<feature type="compositionally biased region" description="Basic and acidic residues" evidence="2">
    <location>
        <begin position="922"/>
        <end position="934"/>
    </location>
</feature>
<feature type="region of interest" description="Disordered" evidence="2">
    <location>
        <begin position="914"/>
        <end position="966"/>
    </location>
</feature>
<dbReference type="InterPro" id="IPR057971">
    <property type="entry name" value="PKHA4-7_TBCA"/>
</dbReference>
<evidence type="ECO:0000313" key="4">
    <source>
        <dbReference type="EMBL" id="KAH7646152.1"/>
    </source>
</evidence>
<dbReference type="PANTHER" id="PTHR12752:SF9">
    <property type="entry name" value="KRAMER, ISOFORM I"/>
    <property type="match status" value="1"/>
</dbReference>
<feature type="compositionally biased region" description="Basic and acidic residues" evidence="2">
    <location>
        <begin position="285"/>
        <end position="304"/>
    </location>
</feature>
<accession>A0A9D4P8Z9</accession>
<dbReference type="Proteomes" id="UP000828236">
    <property type="component" value="Unassembled WGS sequence"/>
</dbReference>
<feature type="compositionally biased region" description="Low complexity" evidence="2">
    <location>
        <begin position="265"/>
        <end position="274"/>
    </location>
</feature>
<dbReference type="PROSITE" id="PS50003">
    <property type="entry name" value="PH_DOMAIN"/>
    <property type="match status" value="1"/>
</dbReference>
<keyword evidence="1" id="KW-0175">Coiled coil</keyword>
<feature type="region of interest" description="Disordered" evidence="2">
    <location>
        <begin position="265"/>
        <end position="317"/>
    </location>
</feature>
<feature type="region of interest" description="Disordered" evidence="2">
    <location>
        <begin position="1007"/>
        <end position="1083"/>
    </location>
</feature>
<evidence type="ECO:0000256" key="2">
    <source>
        <dbReference type="SAM" id="MobiDB-lite"/>
    </source>
</evidence>
<reference evidence="4" key="2">
    <citation type="journal article" date="2021" name="World Allergy Organ. J.">
        <title>Chromosome-level assembly of Dermatophagoides farinae genome and transcriptome reveals two novel allergens Der f 37 and Der f 39.</title>
        <authorList>
            <person name="Chen J."/>
            <person name="Cai Z."/>
            <person name="Fan D."/>
            <person name="Hu J."/>
            <person name="Hou Y."/>
            <person name="He Y."/>
            <person name="Zhang Z."/>
            <person name="Zhao Z."/>
            <person name="Gao P."/>
            <person name="Hu W."/>
            <person name="Sun J."/>
            <person name="Li J."/>
            <person name="Ji K."/>
        </authorList>
    </citation>
    <scope>NUCLEOTIDE SEQUENCE</scope>
    <source>
        <strain evidence="4">JKM2019</strain>
    </source>
</reference>
<dbReference type="SMART" id="SM00233">
    <property type="entry name" value="PH"/>
    <property type="match status" value="1"/>
</dbReference>
<dbReference type="Pfam" id="PF25541">
    <property type="entry name" value="TBCA_PH"/>
    <property type="match status" value="1"/>
</dbReference>
<dbReference type="InterPro" id="IPR011993">
    <property type="entry name" value="PH-like_dom_sf"/>
</dbReference>
<dbReference type="InterPro" id="IPR040392">
    <property type="entry name" value="PKHA4-7_PH"/>
</dbReference>
<feature type="region of interest" description="Disordered" evidence="2">
    <location>
        <begin position="836"/>
        <end position="855"/>
    </location>
</feature>
<dbReference type="InterPro" id="IPR001849">
    <property type="entry name" value="PH_domain"/>
</dbReference>
<feature type="compositionally biased region" description="Polar residues" evidence="2">
    <location>
        <begin position="1007"/>
        <end position="1024"/>
    </location>
</feature>
<organism evidence="4">
    <name type="scientific">Dermatophagoides farinae</name>
    <name type="common">American house dust mite</name>
    <dbReference type="NCBI Taxonomy" id="6954"/>
    <lineage>
        <taxon>Eukaryota</taxon>
        <taxon>Metazoa</taxon>
        <taxon>Ecdysozoa</taxon>
        <taxon>Arthropoda</taxon>
        <taxon>Chelicerata</taxon>
        <taxon>Arachnida</taxon>
        <taxon>Acari</taxon>
        <taxon>Acariformes</taxon>
        <taxon>Sarcoptiformes</taxon>
        <taxon>Astigmata</taxon>
        <taxon>Psoroptidia</taxon>
        <taxon>Analgoidea</taxon>
        <taxon>Pyroglyphidae</taxon>
        <taxon>Dermatophagoidinae</taxon>
        <taxon>Dermatophagoides</taxon>
    </lineage>
</organism>
<evidence type="ECO:0000259" key="3">
    <source>
        <dbReference type="PROSITE" id="PS50003"/>
    </source>
</evidence>